<dbReference type="KEGG" id="tag:Tagg_1343"/>
<dbReference type="InterPro" id="IPR002739">
    <property type="entry name" value="PAB1135-like"/>
</dbReference>
<accession>D5U3A4</accession>
<evidence type="ECO:0008006" key="3">
    <source>
        <dbReference type="Google" id="ProtNLM"/>
    </source>
</evidence>
<dbReference type="InterPro" id="IPR022803">
    <property type="entry name" value="Ribosomal_uL5_dom_sf"/>
</dbReference>
<dbReference type="RefSeq" id="WP_013130197.1">
    <property type="nucleotide sequence ID" value="NC_014160.1"/>
</dbReference>
<dbReference type="PANTHER" id="PTHR38816">
    <property type="entry name" value="EXOSOME SUBUNIT, DUF54 FAMILY-RELATED"/>
    <property type="match status" value="1"/>
</dbReference>
<protein>
    <recommendedName>
        <fullName evidence="3">Exosome protein</fullName>
    </recommendedName>
</protein>
<reference evidence="1 2" key="1">
    <citation type="journal article" date="2010" name="Stand. Genomic Sci.">
        <title>Complete genome sequence of Thermosphaera aggregans type strain (M11TL).</title>
        <authorList>
            <person name="Spring S."/>
            <person name="Rachel R."/>
            <person name="Lapidus A."/>
            <person name="Davenport K."/>
            <person name="Tice H."/>
            <person name="Copeland A."/>
            <person name="Cheng J.F."/>
            <person name="Lucas S."/>
            <person name="Chen F."/>
            <person name="Nolan M."/>
            <person name="Bruce D."/>
            <person name="Goodwin L."/>
            <person name="Pitluck S."/>
            <person name="Ivanova N."/>
            <person name="Mavromatis K."/>
            <person name="Ovchinnikova G."/>
            <person name="Pati A."/>
            <person name="Chen A."/>
            <person name="Palaniappan K."/>
            <person name="Land M."/>
            <person name="Hauser L."/>
            <person name="Chang Y.J."/>
            <person name="Jeffries C.C."/>
            <person name="Brettin T."/>
            <person name="Detter J.C."/>
            <person name="Tapia R."/>
            <person name="Han C."/>
            <person name="Heimerl T."/>
            <person name="Weikl F."/>
            <person name="Brambilla E."/>
            <person name="Goker M."/>
            <person name="Bristow J."/>
            <person name="Eisen J.A."/>
            <person name="Markowitz V."/>
            <person name="Hugenholtz P."/>
            <person name="Kyrpides N.C."/>
            <person name="Klenk H.P."/>
        </authorList>
    </citation>
    <scope>NUCLEOTIDE SEQUENCE [LARGE SCALE GENOMIC DNA]</scope>
    <source>
        <strain evidence="2">DSM 11486 / M11TL</strain>
    </source>
</reference>
<dbReference type="AlphaFoldDB" id="D5U3A4"/>
<organism evidence="1 2">
    <name type="scientific">Thermosphaera aggregans (strain DSM 11486 / M11TL)</name>
    <dbReference type="NCBI Taxonomy" id="633148"/>
    <lineage>
        <taxon>Archaea</taxon>
        <taxon>Thermoproteota</taxon>
        <taxon>Thermoprotei</taxon>
        <taxon>Desulfurococcales</taxon>
        <taxon>Desulfurococcaceae</taxon>
        <taxon>Thermosphaera</taxon>
    </lineage>
</organism>
<reference evidence="2" key="2">
    <citation type="journal article" date="2010" name="Stand. Genomic Sci.">
        <title>Complete genome sequence of Thermosphaera aggregans type strain (M11TLT).</title>
        <authorList>
            <person name="Spring S."/>
            <person name="Rachel R."/>
            <person name="Lapidus A."/>
            <person name="Davenport K."/>
            <person name="Tice H."/>
            <person name="Copeland A."/>
            <person name="Cheng J.-F."/>
            <person name="Lucas S."/>
            <person name="Chen F."/>
            <person name="Nolan M."/>
            <person name="Bruce D."/>
            <person name="Goodwin L."/>
            <person name="Pitluck S."/>
            <person name="Ivanova N."/>
            <person name="Mavromatis K."/>
            <person name="Ovchinnikova G."/>
            <person name="Pati A."/>
            <person name="Chen A."/>
            <person name="Palaniappan K."/>
            <person name="Land M."/>
            <person name="Hauser L."/>
            <person name="Chang Y.-J."/>
            <person name="Jeffries C.C."/>
            <person name="Brettin T."/>
            <person name="Detter J.C."/>
            <person name="Tapia R."/>
            <person name="Han C."/>
            <person name="Heimerl T."/>
            <person name="Weikl F."/>
            <person name="Brambilla E."/>
            <person name="Goker M."/>
            <person name="Bristow J."/>
            <person name="Eisen J.A."/>
            <person name="Markowitz V."/>
            <person name="Hugenholtz P."/>
            <person name="Kyrpides N.C."/>
            <person name="Klenk H.-P."/>
        </authorList>
    </citation>
    <scope>NUCLEOTIDE SEQUENCE [LARGE SCALE GENOMIC DNA]</scope>
    <source>
        <strain evidence="2">DSM 11486 / M11TL</strain>
    </source>
</reference>
<evidence type="ECO:0000313" key="2">
    <source>
        <dbReference type="Proteomes" id="UP000002376"/>
    </source>
</evidence>
<dbReference type="HOGENOM" id="CLU_131306_1_1_2"/>
<evidence type="ECO:0000313" key="1">
    <source>
        <dbReference type="EMBL" id="ADG91604.1"/>
    </source>
</evidence>
<reference key="3">
    <citation type="submission" date="2010-02" db="EMBL/GenBank/DDBJ databases">
        <title>Complete genome sequence of Thermosphaera aggregans type strain (M11TL).</title>
        <authorList>
            <consortium name="US DOE Joint Genome Institute (JGI-PGF)"/>
            <person name="Spring S."/>
            <person name="Lapidus A."/>
            <person name="Munk C."/>
            <person name="Schroeder M."/>
            <person name="Glavina Del Rio T."/>
            <person name="Tice H."/>
            <person name="Copeland A."/>
            <person name="Cheng J.-F."/>
            <person name="Lucas S."/>
            <person name="Chen F."/>
            <person name="Nolan M."/>
            <person name="Bruce D."/>
            <person name="Goodwin L."/>
            <person name="Pitluck S."/>
            <person name="Ivanova N."/>
            <person name="Mavromatis K."/>
            <person name="Ovchinnikova G."/>
            <person name="Pati A."/>
            <person name="Chen A."/>
            <person name="Palaniappan K."/>
            <person name="Land M."/>
            <person name="Hauser L."/>
            <person name="Chang Y.-J."/>
            <person name="Jeffries C.C."/>
            <person name="Brettin T."/>
            <person name="Detter J.C."/>
            <person name="Tapia R."/>
            <person name="Han C."/>
            <person name="Chain P."/>
            <person name="Heimerl T."/>
            <person name="Weik F."/>
            <person name="Goker M."/>
            <person name="Rachel R."/>
            <person name="Bristow J."/>
            <person name="Eisen J.A."/>
            <person name="Markowitz V."/>
            <person name="Hugenholtz P."/>
            <person name="Kyrpides N.C."/>
            <person name="Klenk H.-P."/>
        </authorList>
    </citation>
    <scope>NUCLEOTIDE SEQUENCE</scope>
    <source>
        <strain>DSM 11486</strain>
    </source>
</reference>
<dbReference type="Proteomes" id="UP000002376">
    <property type="component" value="Chromosome"/>
</dbReference>
<dbReference type="EMBL" id="CP001939">
    <property type="protein sequence ID" value="ADG91604.1"/>
    <property type="molecule type" value="Genomic_DNA"/>
</dbReference>
<keyword evidence="2" id="KW-1185">Reference proteome</keyword>
<dbReference type="STRING" id="633148.Tagg_1343"/>
<dbReference type="Gene3D" id="3.30.1440.10">
    <property type="match status" value="1"/>
</dbReference>
<dbReference type="GeneID" id="9166392"/>
<dbReference type="eggNOG" id="arCOG01042">
    <property type="taxonomic scope" value="Archaea"/>
</dbReference>
<gene>
    <name evidence="1" type="ordered locus">Tagg_1343</name>
</gene>
<sequence length="155" mass="17611">MASSREDKRRVVVKSVEVTTSCHSTEDCEKVRTALLNLLPKTLHSDVKISAETLHGFYGNRILLMKTETTNGDLLLKHLAESLSETEKSILSASFKLRYDARTGRLYLRFSKQDAYMGSLRLLDSDDVVKVVVHFSNAKREEEVKTLLRQIGLIR</sequence>
<name>D5U3A4_THEAM</name>
<dbReference type="SUPFAM" id="SSF55282">
    <property type="entry name" value="RL5-like"/>
    <property type="match status" value="1"/>
</dbReference>
<dbReference type="Pfam" id="PF01877">
    <property type="entry name" value="RNA_binding"/>
    <property type="match status" value="1"/>
</dbReference>
<dbReference type="PANTHER" id="PTHR38816:SF1">
    <property type="entry name" value="EXOSOME SUBUNIT"/>
    <property type="match status" value="1"/>
</dbReference>
<proteinExistence type="predicted"/>
<dbReference type="OrthoDB" id="10874at2157"/>